<feature type="coiled-coil region" evidence="1">
    <location>
        <begin position="346"/>
        <end position="373"/>
    </location>
</feature>
<organism evidence="4 5">
    <name type="scientific">Cylindrotheca closterium</name>
    <dbReference type="NCBI Taxonomy" id="2856"/>
    <lineage>
        <taxon>Eukaryota</taxon>
        <taxon>Sar</taxon>
        <taxon>Stramenopiles</taxon>
        <taxon>Ochrophyta</taxon>
        <taxon>Bacillariophyta</taxon>
        <taxon>Bacillariophyceae</taxon>
        <taxon>Bacillariophycidae</taxon>
        <taxon>Bacillariales</taxon>
        <taxon>Bacillariaceae</taxon>
        <taxon>Cylindrotheca</taxon>
    </lineage>
</organism>
<proteinExistence type="predicted"/>
<comment type="caution">
    <text evidence="4">The sequence shown here is derived from an EMBL/GenBank/DDBJ whole genome shotgun (WGS) entry which is preliminary data.</text>
</comment>
<evidence type="ECO:0000256" key="2">
    <source>
        <dbReference type="SAM" id="MobiDB-lite"/>
    </source>
</evidence>
<sequence length="625" mass="68560">MMDRITSTKVFMLVLFCAHILATHTAQGHRSIRLPFTHFRGGGDEEEEESRIITNQEEDKEEEEWVHIAKTPPTTTTLTVAILRGKDATKTEDTTSSSNENDKKMSWLDDISSPSCLLVAANTEPSSASSGIPIGSIITIPKTLTDESSNHDDYVTLAVVETLALLCDVVVVVLPKQIDGSDPIWAGIVQGANRRKTTSLQKGRLLLISSGKMEFSQDEQQKSMFASVDTIRTDDASAALEDYLSKMVDVTDGMNTLSSLFSSDDEGDGGEESSASSAFLGVLNEVYMSLGGARSKEQKFQFQAIPSAAISTTVATTKTKEESSLTEASVTDATSSQQDSSLVSILATAQSKLTSLEQKVEEAMLTVAEKDDDSADSNNQNSNSGIMPLLFIDFGNLANELLEEAYSALNDHLSSQENDNAAAAIGENVIIANIVGELVRLFREQVRLMRDYYGKRYENVLEQLALEQEQQVQKEKEDKTRVAAIKQLIGQKASVVAEEIIKSFSDACQHAIPKLCKKNENGKLAAEYGADFDYIAYLNGLVNDMLEATTIIEDDDEVDIDSMEDIALYLSRWGKFKASIPKWAKKLAARGIMLGVNYAQGWLAWQGLKRAAAERDRKMPKFPLF</sequence>
<evidence type="ECO:0000313" key="4">
    <source>
        <dbReference type="EMBL" id="CAJ1930925.1"/>
    </source>
</evidence>
<evidence type="ECO:0000256" key="1">
    <source>
        <dbReference type="SAM" id="Coils"/>
    </source>
</evidence>
<keyword evidence="5" id="KW-1185">Reference proteome</keyword>
<feature type="signal peptide" evidence="3">
    <location>
        <begin position="1"/>
        <end position="22"/>
    </location>
</feature>
<evidence type="ECO:0000313" key="5">
    <source>
        <dbReference type="Proteomes" id="UP001295423"/>
    </source>
</evidence>
<dbReference type="EMBL" id="CAKOGP040000113">
    <property type="protein sequence ID" value="CAJ1930925.1"/>
    <property type="molecule type" value="Genomic_DNA"/>
</dbReference>
<accession>A0AAD2FDT5</accession>
<keyword evidence="1" id="KW-0175">Coiled coil</keyword>
<name>A0AAD2FDT5_9STRA</name>
<dbReference type="Proteomes" id="UP001295423">
    <property type="component" value="Unassembled WGS sequence"/>
</dbReference>
<evidence type="ECO:0000256" key="3">
    <source>
        <dbReference type="SAM" id="SignalP"/>
    </source>
</evidence>
<feature type="region of interest" description="Disordered" evidence="2">
    <location>
        <begin position="86"/>
        <end position="105"/>
    </location>
</feature>
<protein>
    <submittedName>
        <fullName evidence="4">Uncharacterized protein</fullName>
    </submittedName>
</protein>
<reference evidence="4" key="1">
    <citation type="submission" date="2023-08" db="EMBL/GenBank/DDBJ databases">
        <authorList>
            <person name="Audoor S."/>
            <person name="Bilcke G."/>
        </authorList>
    </citation>
    <scope>NUCLEOTIDE SEQUENCE</scope>
</reference>
<feature type="chain" id="PRO_5042223090" evidence="3">
    <location>
        <begin position="23"/>
        <end position="625"/>
    </location>
</feature>
<gene>
    <name evidence="4" type="ORF">CYCCA115_LOCUS2155</name>
</gene>
<dbReference type="AlphaFoldDB" id="A0AAD2FDT5"/>
<keyword evidence="3" id="KW-0732">Signal</keyword>